<evidence type="ECO:0000256" key="3">
    <source>
        <dbReference type="ARBA" id="ARBA00022825"/>
    </source>
</evidence>
<dbReference type="EMBL" id="CP075864">
    <property type="protein sequence ID" value="QYS93801.1"/>
    <property type="molecule type" value="Genomic_DNA"/>
</dbReference>
<dbReference type="PANTHER" id="PTHR43806:SF58">
    <property type="entry name" value="ALKALINE PROTEASE 1-RELATED"/>
    <property type="match status" value="1"/>
</dbReference>
<proteinExistence type="inferred from homology"/>
<evidence type="ECO:0000259" key="4">
    <source>
        <dbReference type="Pfam" id="PF00082"/>
    </source>
</evidence>
<reference evidence="5 6" key="1">
    <citation type="journal article" date="2021" name="BMC Genomics">
        <title>Telomere-to-telomere genome assembly of asparaginase-producing Trichoderma simmonsii.</title>
        <authorList>
            <person name="Chung D."/>
            <person name="Kwon Y.M."/>
            <person name="Yang Y."/>
        </authorList>
    </citation>
    <scope>NUCLEOTIDE SEQUENCE [LARGE SCALE GENOMIC DNA]</scope>
    <source>
        <strain evidence="5 6">GH-Sj1</strain>
    </source>
</reference>
<dbReference type="InterPro" id="IPR036852">
    <property type="entry name" value="Peptidase_S8/S53_dom_sf"/>
</dbReference>
<dbReference type="GO" id="GO:0006508">
    <property type="term" value="P:proteolysis"/>
    <property type="evidence" value="ECO:0007669"/>
    <property type="project" value="UniProtKB-KW"/>
</dbReference>
<name>A0A8G0L123_9HYPO</name>
<dbReference type="Proteomes" id="UP000826661">
    <property type="component" value="Chromosome I"/>
</dbReference>
<sequence>MGSEDMRQDHREVRDIFDWLESRGVKQVLSLSVEDRLYCPHTDEDIVACVNTFGVKILKWKKLDMYLKGLDANIIEELHLYSSGNRSVRDQWLSQLPRFQRLKKLNVYLVEDVIRPRLINQIFKELKSDIENLYDGYDCSSTSDDEDTSGNLSGSPERGPKIKVSQIFWTKKSETMAIIDQNLDNRTSGILSPYLESFIQRFCGYYREHSKAKRTKVALIDSGVVVVRGRHGENLNDDVYSTLEHRIKGGISLVSKDDEEYTWWNATEPHGTQMAALICTLNPFCDLYVVKVAESNGSGITGYNVAKGIEWAHSQGVDVISLSLVAFSDPNKKMFEAIKAAREDDIVITCSTADEGNVSARSVGENNENVLSIAACDRWGNLLPQCRRTGFDYQFLGNNVYVGQVPYLRSHEVIEGSSVSTAIAAGMASLILACARISSPHLNQDIHGGDSRPQSWRCNTVKERFDSMSEGKWVILDNLCGQGELRKYYDFERLVRDSF</sequence>
<dbReference type="InterPro" id="IPR050131">
    <property type="entry name" value="Peptidase_S8_subtilisin-like"/>
</dbReference>
<dbReference type="SUPFAM" id="SSF52743">
    <property type="entry name" value="Subtilisin-like"/>
    <property type="match status" value="1"/>
</dbReference>
<dbReference type="Pfam" id="PF00082">
    <property type="entry name" value="Peptidase_S8"/>
    <property type="match status" value="1"/>
</dbReference>
<evidence type="ECO:0000256" key="2">
    <source>
        <dbReference type="ARBA" id="ARBA00022670"/>
    </source>
</evidence>
<keyword evidence="6" id="KW-1185">Reference proteome</keyword>
<dbReference type="GO" id="GO:0004252">
    <property type="term" value="F:serine-type endopeptidase activity"/>
    <property type="evidence" value="ECO:0007669"/>
    <property type="project" value="InterPro"/>
</dbReference>
<gene>
    <name evidence="5" type="ORF">H0G86_001169</name>
</gene>
<accession>A0A8G0L123</accession>
<evidence type="ECO:0000313" key="6">
    <source>
        <dbReference type="Proteomes" id="UP000826661"/>
    </source>
</evidence>
<comment type="similarity">
    <text evidence="1">Belongs to the peptidase S8 family.</text>
</comment>
<protein>
    <submittedName>
        <fullName evidence="5">Peptidase_S8 domain-containing protein</fullName>
    </submittedName>
</protein>
<dbReference type="PANTHER" id="PTHR43806">
    <property type="entry name" value="PEPTIDASE S8"/>
    <property type="match status" value="1"/>
</dbReference>
<organism evidence="5 6">
    <name type="scientific">Trichoderma simmonsii</name>
    <dbReference type="NCBI Taxonomy" id="1491479"/>
    <lineage>
        <taxon>Eukaryota</taxon>
        <taxon>Fungi</taxon>
        <taxon>Dikarya</taxon>
        <taxon>Ascomycota</taxon>
        <taxon>Pezizomycotina</taxon>
        <taxon>Sordariomycetes</taxon>
        <taxon>Hypocreomycetidae</taxon>
        <taxon>Hypocreales</taxon>
        <taxon>Hypocreaceae</taxon>
        <taxon>Trichoderma</taxon>
    </lineage>
</organism>
<evidence type="ECO:0000256" key="1">
    <source>
        <dbReference type="ARBA" id="ARBA00011073"/>
    </source>
</evidence>
<dbReference type="AlphaFoldDB" id="A0A8G0L123"/>
<feature type="domain" description="Peptidase S8/S53" evidence="4">
    <location>
        <begin position="213"/>
        <end position="435"/>
    </location>
</feature>
<keyword evidence="3" id="KW-0378">Hydrolase</keyword>
<evidence type="ECO:0000313" key="5">
    <source>
        <dbReference type="EMBL" id="QYS93801.1"/>
    </source>
</evidence>
<dbReference type="InterPro" id="IPR000209">
    <property type="entry name" value="Peptidase_S8/S53_dom"/>
</dbReference>
<dbReference type="Gene3D" id="3.40.50.200">
    <property type="entry name" value="Peptidase S8/S53 domain"/>
    <property type="match status" value="1"/>
</dbReference>
<keyword evidence="2" id="KW-0645">Protease</keyword>
<keyword evidence="3" id="KW-0720">Serine protease</keyword>